<organism evidence="1 2">
    <name type="scientific">Melia azedarach</name>
    <name type="common">Chinaberry tree</name>
    <dbReference type="NCBI Taxonomy" id="155640"/>
    <lineage>
        <taxon>Eukaryota</taxon>
        <taxon>Viridiplantae</taxon>
        <taxon>Streptophyta</taxon>
        <taxon>Embryophyta</taxon>
        <taxon>Tracheophyta</taxon>
        <taxon>Spermatophyta</taxon>
        <taxon>Magnoliopsida</taxon>
        <taxon>eudicotyledons</taxon>
        <taxon>Gunneridae</taxon>
        <taxon>Pentapetalae</taxon>
        <taxon>rosids</taxon>
        <taxon>malvids</taxon>
        <taxon>Sapindales</taxon>
        <taxon>Meliaceae</taxon>
        <taxon>Melia</taxon>
    </lineage>
</organism>
<gene>
    <name evidence="1" type="ORF">OWV82_012195</name>
</gene>
<reference evidence="1 2" key="1">
    <citation type="journal article" date="2023" name="Science">
        <title>Complex scaffold remodeling in plant triterpene biosynthesis.</title>
        <authorList>
            <person name="De La Pena R."/>
            <person name="Hodgson H."/>
            <person name="Liu J.C."/>
            <person name="Stephenson M.J."/>
            <person name="Martin A.C."/>
            <person name="Owen C."/>
            <person name="Harkess A."/>
            <person name="Leebens-Mack J."/>
            <person name="Jimenez L.E."/>
            <person name="Osbourn A."/>
            <person name="Sattely E.S."/>
        </authorList>
    </citation>
    <scope>NUCLEOTIDE SEQUENCE [LARGE SCALE GENOMIC DNA]</scope>
    <source>
        <strain evidence="2">cv. JPN11</strain>
        <tissue evidence="1">Leaf</tissue>
    </source>
</reference>
<sequence>MNDYESGNDSDIAEDDNTDDPPIVRYDRNSGGFELCLDDKGNMELKQGHTFYTVYDFRAVLKVFAIKHGFRLKKIKNEKTRVTCKCVSDDCEWRIHASPSWDKLSFQIKTFNQIHSCNRICDNWEANSIWIAAQFLHLFQANPNVDIKVIASELLRKYKVACQPLKLYKARQKALELLGADHKASYTKLDRYGAAINQTNRGSIVHLQYEWKLGNSNPTFKRFFLSFDSQRMGFFDGCRPFIGLDGCHLRGTYKGVLLATVTIDSNYRVYKEAKKWGDTLPPIVKKRIVKLSEKAREMKVIFGEGDLYEILVDNKESNIMDLNAKTCDCGDWQISSLPCVHAVCCIDTIRANVESYVHYLLTKDAYKRTYKYQINPIPSENRWPLVIVNELEPLEVKKQPGKPKKSRIKEADKDPKMKRSCSVRCTFYSEWGHNKRTCKKKGNAKK</sequence>
<name>A0ACC1Y455_MELAZ</name>
<accession>A0ACC1Y455</accession>
<dbReference type="EMBL" id="CM051399">
    <property type="protein sequence ID" value="KAJ4717285.1"/>
    <property type="molecule type" value="Genomic_DNA"/>
</dbReference>
<proteinExistence type="predicted"/>
<comment type="caution">
    <text evidence="1">The sequence shown here is derived from an EMBL/GenBank/DDBJ whole genome shotgun (WGS) entry which is preliminary data.</text>
</comment>
<dbReference type="Proteomes" id="UP001164539">
    <property type="component" value="Chromosome 6"/>
</dbReference>
<evidence type="ECO:0000313" key="2">
    <source>
        <dbReference type="Proteomes" id="UP001164539"/>
    </source>
</evidence>
<protein>
    <submittedName>
        <fullName evidence="1">MuDR family transposase</fullName>
    </submittedName>
</protein>
<keyword evidence="2" id="KW-1185">Reference proteome</keyword>
<evidence type="ECO:0000313" key="1">
    <source>
        <dbReference type="EMBL" id="KAJ4717285.1"/>
    </source>
</evidence>